<protein>
    <submittedName>
        <fullName evidence="1">Uncharacterized protein</fullName>
    </submittedName>
</protein>
<proteinExistence type="predicted"/>
<organism evidence="1 2">
    <name type="scientific">Mycobacterium paraterrae</name>
    <dbReference type="NCBI Taxonomy" id="577492"/>
    <lineage>
        <taxon>Bacteria</taxon>
        <taxon>Bacillati</taxon>
        <taxon>Actinomycetota</taxon>
        <taxon>Actinomycetes</taxon>
        <taxon>Mycobacteriales</taxon>
        <taxon>Mycobacteriaceae</taxon>
        <taxon>Mycobacterium</taxon>
    </lineage>
</organism>
<dbReference type="EMBL" id="CP092488">
    <property type="protein sequence ID" value="UMB70735.1"/>
    <property type="molecule type" value="Genomic_DNA"/>
</dbReference>
<reference evidence="1" key="1">
    <citation type="submission" date="2022-08" db="EMBL/GenBank/DDBJ databases">
        <title>Whole genome sequencing of non-tuberculosis mycobacteria type-strains.</title>
        <authorList>
            <person name="Igarashi Y."/>
            <person name="Osugi A."/>
            <person name="Mitarai S."/>
        </authorList>
    </citation>
    <scope>NUCLEOTIDE SEQUENCE</scope>
    <source>
        <strain evidence="1">DSM 45127</strain>
    </source>
</reference>
<dbReference type="Proteomes" id="UP001055336">
    <property type="component" value="Chromosome"/>
</dbReference>
<evidence type="ECO:0000313" key="2">
    <source>
        <dbReference type="Proteomes" id="UP001055336"/>
    </source>
</evidence>
<dbReference type="RefSeq" id="WP_240262496.1">
    <property type="nucleotide sequence ID" value="NZ_CP092488.2"/>
</dbReference>
<accession>A0ABY3VMU9</accession>
<name>A0ABY3VMU9_9MYCO</name>
<keyword evidence="2" id="KW-1185">Reference proteome</keyword>
<sequence length="56" mass="5648">MAIHSTMALLDSGRIVAREVISGASVGHALKPDAAAGMGVFALLTAVRSAVEITGR</sequence>
<evidence type="ECO:0000313" key="1">
    <source>
        <dbReference type="EMBL" id="UMB70735.1"/>
    </source>
</evidence>
<gene>
    <name evidence="1" type="ORF">MKK62_05370</name>
</gene>